<accession>A0A0W0V9G4</accession>
<evidence type="ECO:0000256" key="1">
    <source>
        <dbReference type="SAM" id="Phobius"/>
    </source>
</evidence>
<dbReference type="Proteomes" id="UP000055035">
    <property type="component" value="Unassembled WGS sequence"/>
</dbReference>
<feature type="transmembrane region" description="Helical" evidence="1">
    <location>
        <begin position="812"/>
        <end position="833"/>
    </location>
</feature>
<comment type="caution">
    <text evidence="2">The sequence shown here is derived from an EMBL/GenBank/DDBJ whole genome shotgun (WGS) entry which is preliminary data.</text>
</comment>
<evidence type="ECO:0008006" key="4">
    <source>
        <dbReference type="Google" id="ProtNLM"/>
    </source>
</evidence>
<feature type="transmembrane region" description="Helical" evidence="1">
    <location>
        <begin position="861"/>
        <end position="880"/>
    </location>
</feature>
<keyword evidence="1" id="KW-0472">Membrane</keyword>
<protein>
    <recommendedName>
        <fullName evidence="4">Coiled-coil protein</fullName>
    </recommendedName>
</protein>
<dbReference type="AlphaFoldDB" id="A0A0W0V9G4"/>
<gene>
    <name evidence="2" type="ORF">Ljor_1095</name>
</gene>
<dbReference type="STRING" id="456.Ljor_1095"/>
<dbReference type="EMBL" id="LNYJ01000011">
    <property type="protein sequence ID" value="KTD16789.1"/>
    <property type="molecule type" value="Genomic_DNA"/>
</dbReference>
<keyword evidence="1" id="KW-1133">Transmembrane helix</keyword>
<evidence type="ECO:0000313" key="3">
    <source>
        <dbReference type="Proteomes" id="UP000055035"/>
    </source>
</evidence>
<evidence type="ECO:0000313" key="2">
    <source>
        <dbReference type="EMBL" id="KTD16789.1"/>
    </source>
</evidence>
<organism evidence="2 3">
    <name type="scientific">Legionella jordanis</name>
    <dbReference type="NCBI Taxonomy" id="456"/>
    <lineage>
        <taxon>Bacteria</taxon>
        <taxon>Pseudomonadati</taxon>
        <taxon>Pseudomonadota</taxon>
        <taxon>Gammaproteobacteria</taxon>
        <taxon>Legionellales</taxon>
        <taxon>Legionellaceae</taxon>
        <taxon>Legionella</taxon>
    </lineage>
</organism>
<proteinExistence type="predicted"/>
<dbReference type="PATRIC" id="fig|456.5.peg.1165"/>
<dbReference type="OrthoDB" id="5630399at2"/>
<sequence>MPAESAKTLLLRHIQQQYQQFLLTNDQNLVLPAVSNIPWIGRAAHKNVYTKNSIPVGAGKVNFIRKNDEFYSFQWQTNSRKLKEAVRWGIVRTESITGKVISTLGNYRLQVHESIAKGMIGNTHPLKLQLVDFYQQRFEALQGLESLVNEDNLKKNYKDAFNAYLDQLERIYSQLDEQFSNTDLKVICPQAIDRMKSDIQNDIQRAKSYLLNLHVINQETIPVPRSYNRARGRDSILEFVKQQMLQNLYEMQGINQDITYSQRRTFALTRGSLNDYIEDARKEIEDHQADLRNAVRPEHHGLYSSENDSLCYDFGEDHLHPDRQRQVLLAISFIEGADQLDLTNPDKPQVGNGFEQESLTVIAATHWKLHRNALNLIKSSAHFIFNIFKGMFLYTHPWEEETWENPNFHLQAAKLRAQASPNEPLLIKPIKFLKVLGHSLKDCFIGIRNVGAQLIIHLPAGVFNDWNSSKELQDFTTVAVEAETEIAKILDIEHSRLCHLLQQADFMPPECQENNDTPASLSETISTFAKADYHLTAGEQNDILNAIIRGFDGFSSVFTHNLFAKDPVAGLIFTAAYSVGAGAIVFPKATAAVFGQAYVNWFANFSYSMGSTKLAATIGGGSTQAQAFAAGWDSLVHGPDGLGFRFLSQIIEDPLTYGSYLAVAYGLGYVLVNGINGHPIPFLSDMLKEDLGSTPEASYAFIGAKFAIAGYELFQEHGVLHYEPIKIQFNGRELEKYRENYVLHQLEIEQFKLAFWLSSHAVTLPKLDAATLYKIERHIDKLFRPAEAAALKKILYPERQPSIAFQLFSIPLTYIPAVLRLVVALFLTLAAWINKNPHPLNPLANAFTSLKDKLSKDLSRILVAFTYACFVCFNIGSSIIKVFSYTTNMIIGRIAALFDWHPGHAMHRFFGAVHTKIRGMMEWLYPVRIIKNVVSASPAHIIREHEASYHSILESLKAVDTDSFETSDETPSSEANYSPFFSTNAPPEHQKTCASVTLDCGSF</sequence>
<name>A0A0W0V9G4_9GAMM</name>
<reference evidence="2 3" key="1">
    <citation type="submission" date="2015-11" db="EMBL/GenBank/DDBJ databases">
        <title>Genomic analysis of 38 Legionella species identifies large and diverse effector repertoires.</title>
        <authorList>
            <person name="Burstein D."/>
            <person name="Amaro F."/>
            <person name="Zusman T."/>
            <person name="Lifshitz Z."/>
            <person name="Cohen O."/>
            <person name="Gilbert J.A."/>
            <person name="Pupko T."/>
            <person name="Shuman H.A."/>
            <person name="Segal G."/>
        </authorList>
    </citation>
    <scope>NUCLEOTIDE SEQUENCE [LARGE SCALE GENOMIC DNA]</scope>
    <source>
        <strain evidence="2 3">BL-540</strain>
    </source>
</reference>
<keyword evidence="1" id="KW-0812">Transmembrane</keyword>
<keyword evidence="3" id="KW-1185">Reference proteome</keyword>
<dbReference type="RefSeq" id="WP_058470621.1">
    <property type="nucleotide sequence ID" value="NZ_CAAAIC010000002.1"/>
</dbReference>